<protein>
    <recommendedName>
        <fullName evidence="5">Probable membrane transporter protein</fullName>
    </recommendedName>
</protein>
<evidence type="ECO:0000256" key="1">
    <source>
        <dbReference type="ARBA" id="ARBA00004141"/>
    </source>
</evidence>
<dbReference type="InterPro" id="IPR002781">
    <property type="entry name" value="TM_pro_TauE-like"/>
</dbReference>
<evidence type="ECO:0000256" key="3">
    <source>
        <dbReference type="ARBA" id="ARBA00022989"/>
    </source>
</evidence>
<dbReference type="PANTHER" id="PTHR43701:SF2">
    <property type="entry name" value="MEMBRANE TRANSPORTER PROTEIN YJNA-RELATED"/>
    <property type="match status" value="1"/>
</dbReference>
<keyword evidence="2 5" id="KW-0812">Transmembrane</keyword>
<dbReference type="PANTHER" id="PTHR43701">
    <property type="entry name" value="MEMBRANE TRANSPORTER PROTEIN MJ0441-RELATED"/>
    <property type="match status" value="1"/>
</dbReference>
<comment type="subcellular location">
    <subcellularLocation>
        <location evidence="5">Cell membrane</location>
        <topology evidence="5">Multi-pass membrane protein</topology>
    </subcellularLocation>
    <subcellularLocation>
        <location evidence="1">Membrane</location>
        <topology evidence="1">Multi-pass membrane protein</topology>
    </subcellularLocation>
</comment>
<sequence>MDWQTSGIIALIGIAGGLLSGVLGLGGAIIIIPALVMLLGFSQQMAQGTALIMMVLPVGALAAFQYYQKGFVDMKSALLLAGFFFIGGYFGAKLATEIPQDLLKKLFAVVLIAIAFKMWFQK</sequence>
<evidence type="ECO:0000313" key="7">
    <source>
        <dbReference type="Proteomes" id="UP000808337"/>
    </source>
</evidence>
<comment type="similarity">
    <text evidence="5">Belongs to the 4-toluene sulfonate uptake permease (TSUP) (TC 2.A.102) family.</text>
</comment>
<keyword evidence="4 5" id="KW-0472">Membrane</keyword>
<feature type="transmembrane region" description="Helical" evidence="5">
    <location>
        <begin position="45"/>
        <end position="64"/>
    </location>
</feature>
<evidence type="ECO:0000256" key="5">
    <source>
        <dbReference type="RuleBase" id="RU363041"/>
    </source>
</evidence>
<keyword evidence="5" id="KW-1003">Cell membrane</keyword>
<evidence type="ECO:0000256" key="2">
    <source>
        <dbReference type="ARBA" id="ARBA00022692"/>
    </source>
</evidence>
<feature type="transmembrane region" description="Helical" evidence="5">
    <location>
        <begin position="102"/>
        <end position="120"/>
    </location>
</feature>
<evidence type="ECO:0000256" key="4">
    <source>
        <dbReference type="ARBA" id="ARBA00023136"/>
    </source>
</evidence>
<dbReference type="GO" id="GO:0005886">
    <property type="term" value="C:plasma membrane"/>
    <property type="evidence" value="ECO:0007669"/>
    <property type="project" value="UniProtKB-SubCell"/>
</dbReference>
<dbReference type="EMBL" id="JADKGY010000001">
    <property type="protein sequence ID" value="MBK9981082.1"/>
    <property type="molecule type" value="Genomic_DNA"/>
</dbReference>
<dbReference type="Pfam" id="PF01925">
    <property type="entry name" value="TauE"/>
    <property type="match status" value="1"/>
</dbReference>
<feature type="transmembrane region" description="Helical" evidence="5">
    <location>
        <begin position="76"/>
        <end position="96"/>
    </location>
</feature>
<accession>A0A9D7SSJ9</accession>
<keyword evidence="3 5" id="KW-1133">Transmembrane helix</keyword>
<dbReference type="InterPro" id="IPR051598">
    <property type="entry name" value="TSUP/Inactive_protease-like"/>
</dbReference>
<dbReference type="AlphaFoldDB" id="A0A9D7SSJ9"/>
<proteinExistence type="inferred from homology"/>
<reference evidence="6 7" key="1">
    <citation type="submission" date="2020-10" db="EMBL/GenBank/DDBJ databases">
        <title>Connecting structure to function with the recovery of over 1000 high-quality activated sludge metagenome-assembled genomes encoding full-length rRNA genes using long-read sequencing.</title>
        <authorList>
            <person name="Singleton C.M."/>
            <person name="Petriglieri F."/>
            <person name="Kristensen J.M."/>
            <person name="Kirkegaard R.H."/>
            <person name="Michaelsen T.Y."/>
            <person name="Andersen M.H."/>
            <person name="Karst S.M."/>
            <person name="Dueholm M.S."/>
            <person name="Nielsen P.H."/>
            <person name="Albertsen M."/>
        </authorList>
    </citation>
    <scope>NUCLEOTIDE SEQUENCE [LARGE SCALE GENOMIC DNA]</scope>
    <source>
        <strain evidence="6">Ribe_18-Q3-R11-54_MAXAC.273</strain>
    </source>
</reference>
<comment type="caution">
    <text evidence="6">The sequence shown here is derived from an EMBL/GenBank/DDBJ whole genome shotgun (WGS) entry which is preliminary data.</text>
</comment>
<gene>
    <name evidence="6" type="ORF">IPP15_01425</name>
</gene>
<organism evidence="6 7">
    <name type="scientific">Candidatus Opimibacter skivensis</name>
    <dbReference type="NCBI Taxonomy" id="2982028"/>
    <lineage>
        <taxon>Bacteria</taxon>
        <taxon>Pseudomonadati</taxon>
        <taxon>Bacteroidota</taxon>
        <taxon>Saprospiria</taxon>
        <taxon>Saprospirales</taxon>
        <taxon>Saprospiraceae</taxon>
        <taxon>Candidatus Opimibacter</taxon>
    </lineage>
</organism>
<feature type="transmembrane region" description="Helical" evidence="5">
    <location>
        <begin position="7"/>
        <end position="39"/>
    </location>
</feature>
<evidence type="ECO:0000313" key="6">
    <source>
        <dbReference type="EMBL" id="MBK9981082.1"/>
    </source>
</evidence>
<name>A0A9D7SSJ9_9BACT</name>
<dbReference type="Proteomes" id="UP000808337">
    <property type="component" value="Unassembled WGS sequence"/>
</dbReference>